<evidence type="ECO:0000256" key="1">
    <source>
        <dbReference type="ARBA" id="ARBA00004651"/>
    </source>
</evidence>
<dbReference type="CDD" id="cd06225">
    <property type="entry name" value="HAMP"/>
    <property type="match status" value="1"/>
</dbReference>
<gene>
    <name evidence="8" type="ORF">GCM10010917_00330</name>
</gene>
<evidence type="ECO:0000256" key="3">
    <source>
        <dbReference type="ARBA" id="ARBA00022553"/>
    </source>
</evidence>
<dbReference type="PANTHER" id="PTHR34220:SF7">
    <property type="entry name" value="SENSOR HISTIDINE KINASE YPDA"/>
    <property type="match status" value="1"/>
</dbReference>
<dbReference type="Gene3D" id="6.10.340.10">
    <property type="match status" value="1"/>
</dbReference>
<dbReference type="EMBL" id="BMHF01000001">
    <property type="protein sequence ID" value="GGA19663.1"/>
    <property type="molecule type" value="Genomic_DNA"/>
</dbReference>
<dbReference type="InterPro" id="IPR010559">
    <property type="entry name" value="Sig_transdc_His_kin_internal"/>
</dbReference>
<dbReference type="RefSeq" id="WP_094093721.1">
    <property type="nucleotide sequence ID" value="NZ_BMHF01000001.1"/>
</dbReference>
<keyword evidence="9" id="KW-1185">Reference proteome</keyword>
<evidence type="ECO:0000313" key="9">
    <source>
        <dbReference type="Proteomes" id="UP000609323"/>
    </source>
</evidence>
<keyword evidence="2" id="KW-1003">Cell membrane</keyword>
<dbReference type="SUPFAM" id="SSF55874">
    <property type="entry name" value="ATPase domain of HSP90 chaperone/DNA topoisomerase II/histidine kinase"/>
    <property type="match status" value="1"/>
</dbReference>
<evidence type="ECO:0000259" key="7">
    <source>
        <dbReference type="PROSITE" id="PS50885"/>
    </source>
</evidence>
<sequence length="579" mass="66409">MKFHMNTFTKVMGLILLLLLPILVLYWFSNQTSLHVVTSEVEKSMYKDLTYFAAQTDNSASQLSKSGLMISEDMNVRTLEFIEIASLYELTNEKLRIDEKMRLMIASSAWDTTLSIYAPGTSTYISSNASIPYNSDQIRRNFSRTWHYTEDVPDYFRGRPRFIRYITDPIDSSLDKAALLVEMSFPVTDLSKALDRFKSGGKGDPFFLTPEGRRIAAQDADLALQQELIGQLDPEHLIQKPFTRFTLSGSEYVASCVWMPELGLYLVDYMPIQDVVRPITSNSYLFYGSIFFLLIGSTIAAYILYKNVQVPIRELIRGVRRLRRGEYPTLKVFHPGNEFHFLMISFNDMAKQIEQLIQNVYLEEIRSRDANLKQLQSQINPHFLYNCFTLIRSLARMGEKETVMQLTMHLSKYYRYTTRSERTTARLEEELDLVCSYLAIQAIKVQDLKYEIQIADGFEQLELPRLILQPLVENAVLHGIEPAGSGTVRIQAGIEDGLHFIKVTDDGVGLTEDEWKSLDYQITMPPAEDKGCALWNTRQRMLLQFGPEAGLKIQRLNEGGVEASLYWPMDTTSELDEVS</sequence>
<organism evidence="8 9">
    <name type="scientific">Paenibacillus physcomitrellae</name>
    <dbReference type="NCBI Taxonomy" id="1619311"/>
    <lineage>
        <taxon>Bacteria</taxon>
        <taxon>Bacillati</taxon>
        <taxon>Bacillota</taxon>
        <taxon>Bacilli</taxon>
        <taxon>Bacillales</taxon>
        <taxon>Paenibacillaceae</taxon>
        <taxon>Paenibacillus</taxon>
    </lineage>
</organism>
<dbReference type="InterPro" id="IPR036890">
    <property type="entry name" value="HATPase_C_sf"/>
</dbReference>
<evidence type="ECO:0000313" key="8">
    <source>
        <dbReference type="EMBL" id="GGA19663.1"/>
    </source>
</evidence>
<feature type="transmembrane region" description="Helical" evidence="6">
    <location>
        <begin position="284"/>
        <end position="305"/>
    </location>
</feature>
<evidence type="ECO:0000256" key="2">
    <source>
        <dbReference type="ARBA" id="ARBA00022475"/>
    </source>
</evidence>
<dbReference type="InterPro" id="IPR050640">
    <property type="entry name" value="Bact_2-comp_sensor_kinase"/>
</dbReference>
<accession>A0ABQ1FLF8</accession>
<dbReference type="PROSITE" id="PS50885">
    <property type="entry name" value="HAMP"/>
    <property type="match status" value="1"/>
</dbReference>
<keyword evidence="6" id="KW-1133">Transmembrane helix</keyword>
<dbReference type="Pfam" id="PF06580">
    <property type="entry name" value="His_kinase"/>
    <property type="match status" value="1"/>
</dbReference>
<keyword evidence="4" id="KW-0808">Transferase</keyword>
<comment type="caution">
    <text evidence="8">The sequence shown here is derived from an EMBL/GenBank/DDBJ whole genome shotgun (WGS) entry which is preliminary data.</text>
</comment>
<dbReference type="InterPro" id="IPR003660">
    <property type="entry name" value="HAMP_dom"/>
</dbReference>
<proteinExistence type="predicted"/>
<keyword evidence="6" id="KW-0812">Transmembrane</keyword>
<name>A0ABQ1FLF8_9BACL</name>
<protein>
    <recommendedName>
        <fullName evidence="7">HAMP domain-containing protein</fullName>
    </recommendedName>
</protein>
<evidence type="ECO:0000256" key="5">
    <source>
        <dbReference type="ARBA" id="ARBA00023136"/>
    </source>
</evidence>
<reference evidence="9" key="1">
    <citation type="journal article" date="2019" name="Int. J. Syst. Evol. Microbiol.">
        <title>The Global Catalogue of Microorganisms (GCM) 10K type strain sequencing project: providing services to taxonomists for standard genome sequencing and annotation.</title>
        <authorList>
            <consortium name="The Broad Institute Genomics Platform"/>
            <consortium name="The Broad Institute Genome Sequencing Center for Infectious Disease"/>
            <person name="Wu L."/>
            <person name="Ma J."/>
        </authorList>
    </citation>
    <scope>NUCLEOTIDE SEQUENCE [LARGE SCALE GENOMIC DNA]</scope>
    <source>
        <strain evidence="9">CGMCC 1.15044</strain>
    </source>
</reference>
<dbReference type="Proteomes" id="UP000609323">
    <property type="component" value="Unassembled WGS sequence"/>
</dbReference>
<evidence type="ECO:0000256" key="4">
    <source>
        <dbReference type="ARBA" id="ARBA00022679"/>
    </source>
</evidence>
<keyword evidence="3" id="KW-0597">Phosphoprotein</keyword>
<dbReference type="Pfam" id="PF00672">
    <property type="entry name" value="HAMP"/>
    <property type="match status" value="1"/>
</dbReference>
<dbReference type="PANTHER" id="PTHR34220">
    <property type="entry name" value="SENSOR HISTIDINE KINASE YPDA"/>
    <property type="match status" value="1"/>
</dbReference>
<feature type="domain" description="HAMP" evidence="7">
    <location>
        <begin position="306"/>
        <end position="358"/>
    </location>
</feature>
<comment type="subcellular location">
    <subcellularLocation>
        <location evidence="1">Cell membrane</location>
        <topology evidence="1">Multi-pass membrane protein</topology>
    </subcellularLocation>
</comment>
<dbReference type="Gene3D" id="3.30.565.10">
    <property type="entry name" value="Histidine kinase-like ATPase, C-terminal domain"/>
    <property type="match status" value="1"/>
</dbReference>
<keyword evidence="5 6" id="KW-0472">Membrane</keyword>
<evidence type="ECO:0000256" key="6">
    <source>
        <dbReference type="SAM" id="Phobius"/>
    </source>
</evidence>